<dbReference type="RefSeq" id="XP_016219491.1">
    <property type="nucleotide sequence ID" value="XM_016353234.1"/>
</dbReference>
<evidence type="ECO:0000256" key="2">
    <source>
        <dbReference type="ARBA" id="ARBA00007732"/>
    </source>
</evidence>
<evidence type="ECO:0000256" key="3">
    <source>
        <dbReference type="ARBA" id="ARBA00011396"/>
    </source>
</evidence>
<dbReference type="Pfam" id="PF10256">
    <property type="entry name" value="Erf4"/>
    <property type="match status" value="1"/>
</dbReference>
<comment type="subcellular location">
    <subcellularLocation>
        <location evidence="1">Endoplasmic reticulum membrane</location>
        <topology evidence="1">Peripheral membrane protein</topology>
    </subcellularLocation>
</comment>
<comment type="similarity">
    <text evidence="2">Belongs to the ERF4 family.</text>
</comment>
<dbReference type="GO" id="GO:0006612">
    <property type="term" value="P:protein targeting to membrane"/>
    <property type="evidence" value="ECO:0007669"/>
    <property type="project" value="TreeGrafter"/>
</dbReference>
<dbReference type="PANTHER" id="PTHR13254">
    <property type="entry name" value="GOLGI AUTOANTIGEN, GOLGIN SUBFAMILY A, 7"/>
    <property type="match status" value="1"/>
</dbReference>
<gene>
    <name evidence="9" type="ORF">PV09_00489</name>
</gene>
<dbReference type="InParanoid" id="A0A0D1Z9H6"/>
<evidence type="ECO:0000256" key="1">
    <source>
        <dbReference type="ARBA" id="ARBA00004406"/>
    </source>
</evidence>
<dbReference type="OrthoDB" id="5377273at2759"/>
<dbReference type="InterPro" id="IPR019383">
    <property type="entry name" value="Golgin_A_7/ERF4"/>
</dbReference>
<keyword evidence="5" id="KW-0256">Endoplasmic reticulum</keyword>
<accession>A0A0D1Z9H6</accession>
<organism evidence="9 10">
    <name type="scientific">Verruconis gallopava</name>
    <dbReference type="NCBI Taxonomy" id="253628"/>
    <lineage>
        <taxon>Eukaryota</taxon>
        <taxon>Fungi</taxon>
        <taxon>Dikarya</taxon>
        <taxon>Ascomycota</taxon>
        <taxon>Pezizomycotina</taxon>
        <taxon>Dothideomycetes</taxon>
        <taxon>Pleosporomycetidae</taxon>
        <taxon>Venturiales</taxon>
        <taxon>Sympoventuriaceae</taxon>
        <taxon>Verruconis</taxon>
    </lineage>
</organism>
<name>A0A0D1Z9H6_9PEZI</name>
<reference evidence="9 10" key="1">
    <citation type="submission" date="2015-01" db="EMBL/GenBank/DDBJ databases">
        <title>The Genome Sequence of Ochroconis gallopava CBS43764.</title>
        <authorList>
            <consortium name="The Broad Institute Genomics Platform"/>
            <person name="Cuomo C."/>
            <person name="de Hoog S."/>
            <person name="Gorbushina A."/>
            <person name="Stielow B."/>
            <person name="Teixiera M."/>
            <person name="Abouelleil A."/>
            <person name="Chapman S.B."/>
            <person name="Priest M."/>
            <person name="Young S.K."/>
            <person name="Wortman J."/>
            <person name="Nusbaum C."/>
            <person name="Birren B."/>
        </authorList>
    </citation>
    <scope>NUCLEOTIDE SEQUENCE [LARGE SCALE GENOMIC DNA]</scope>
    <source>
        <strain evidence="9 10">CBS 43764</strain>
    </source>
</reference>
<feature type="region of interest" description="Disordered" evidence="7">
    <location>
        <begin position="1"/>
        <end position="60"/>
    </location>
</feature>
<dbReference type="AlphaFoldDB" id="A0A0D1Z9H6"/>
<evidence type="ECO:0000256" key="5">
    <source>
        <dbReference type="ARBA" id="ARBA00022824"/>
    </source>
</evidence>
<dbReference type="GO" id="GO:0005789">
    <property type="term" value="C:endoplasmic reticulum membrane"/>
    <property type="evidence" value="ECO:0007669"/>
    <property type="project" value="UniProtKB-SubCell"/>
</dbReference>
<dbReference type="InterPro" id="IPR051371">
    <property type="entry name" value="Ras_palmitoyltransferase"/>
</dbReference>
<evidence type="ECO:0000256" key="6">
    <source>
        <dbReference type="ARBA" id="ARBA00023136"/>
    </source>
</evidence>
<dbReference type="VEuPathDB" id="FungiDB:PV09_00489"/>
<feature type="domain" description="Golgin subfamily A member 7/ERF4" evidence="8">
    <location>
        <begin position="82"/>
        <end position="198"/>
    </location>
</feature>
<dbReference type="STRING" id="253628.A0A0D1Z9H6"/>
<evidence type="ECO:0000313" key="9">
    <source>
        <dbReference type="EMBL" id="KIW09622.1"/>
    </source>
</evidence>
<keyword evidence="10" id="KW-1185">Reference proteome</keyword>
<evidence type="ECO:0000256" key="7">
    <source>
        <dbReference type="SAM" id="MobiDB-lite"/>
    </source>
</evidence>
<sequence length="251" mass="28446">MDKKEMATGDLGSSPTRDVENGRLQVLKRSPSRASIPQSRDGDQGAQTDDGDEYEWGPSHPCFPHLNPHVPVNSPLYQSTRIIRIKRDWMQVGDLAPTFSNLYPEVLDPNISEDQFRRIIEYINKELIEAFNPYSARNFVDTILSVATFWLWEDMGFVAIKHRLEKLEKWIADWNRDVGMKEGVSIIPLRRTGYLTLDIQIPDPQIGIDLSLVSRPHTSISDRPRELGDVGAYPINLSPTMSQHHSAGIAV</sequence>
<proteinExistence type="inferred from homology"/>
<dbReference type="EMBL" id="KN847529">
    <property type="protein sequence ID" value="KIW09622.1"/>
    <property type="molecule type" value="Genomic_DNA"/>
</dbReference>
<dbReference type="Proteomes" id="UP000053259">
    <property type="component" value="Unassembled WGS sequence"/>
</dbReference>
<dbReference type="HOGENOM" id="CLU_082174_0_0_1"/>
<evidence type="ECO:0000259" key="8">
    <source>
        <dbReference type="Pfam" id="PF10256"/>
    </source>
</evidence>
<dbReference type="PANTHER" id="PTHR13254:SF0">
    <property type="entry name" value="GOLGIN SUBFAMILY A MEMBER 7_ERF4 DOMAIN-CONTAINING PROTEIN"/>
    <property type="match status" value="1"/>
</dbReference>
<dbReference type="GO" id="GO:0031211">
    <property type="term" value="C:endoplasmic reticulum palmitoyltransferase complex"/>
    <property type="evidence" value="ECO:0007669"/>
    <property type="project" value="TreeGrafter"/>
</dbReference>
<protein>
    <recommendedName>
        <fullName evidence="4">Ras modification protein ERF4</fullName>
    </recommendedName>
</protein>
<evidence type="ECO:0000256" key="4">
    <source>
        <dbReference type="ARBA" id="ARBA00018463"/>
    </source>
</evidence>
<evidence type="ECO:0000313" key="10">
    <source>
        <dbReference type="Proteomes" id="UP000053259"/>
    </source>
</evidence>
<dbReference type="GeneID" id="27308462"/>
<keyword evidence="6" id="KW-0472">Membrane</keyword>
<comment type="subunit">
    <text evidence="3">Interacts with ERF2.</text>
</comment>